<evidence type="ECO:0000313" key="4">
    <source>
        <dbReference type="Proteomes" id="UP001054902"/>
    </source>
</evidence>
<dbReference type="Gene3D" id="3.40.50.1820">
    <property type="entry name" value="alpha/beta hydrolase"/>
    <property type="match status" value="1"/>
</dbReference>
<gene>
    <name evidence="3" type="ORF">CTEN210_05803</name>
</gene>
<dbReference type="InterPro" id="IPR050300">
    <property type="entry name" value="GDXG_lipolytic_enzyme"/>
</dbReference>
<dbReference type="GO" id="GO:0016787">
    <property type="term" value="F:hydrolase activity"/>
    <property type="evidence" value="ECO:0007669"/>
    <property type="project" value="UniProtKB-KW"/>
</dbReference>
<sequence>MSEQPLVTPQSLALSLSAPRFPPLNTVHRNVFKGLHPRGAEVTHHHGEEKTHDKKALSAKVHTHHGVHERICKILENAHNKIKSVHPHLGPDSGDQFTRSLGHHLPLSIQHRMRDDGSFRTISDRAVTLSVPTLAIVNHDAAKRFLQLTQEKSVVKYGKQKMQFVDLFLPKGSRKGFVFFVHGGAWGSGMPWMYRLCATPFLEAGMVVAIVGYRTYPDGNVQDQVDDLESAAKVIATKYPHLVKRPSDVPINEWMGLTLMGHSSGAHISALMAVERIERCIQQKRDCLESDTLQFDNLVGLSGVYSISHHFDFEAMRGVEQLSPMMPCCGYTRDSFDHFSPAIRLQSLLSRDFTLECGKNVRVDELVHRLIPDMLLIHGVEDSTVPFTSTSEAARIFRSCGVRSCKERYQICGHPDVVMQLMLGGLTRKIVMDWIQNTDNLGIVTFDSNASKL</sequence>
<protein>
    <recommendedName>
        <fullName evidence="2">BD-FAE-like domain-containing protein</fullName>
    </recommendedName>
</protein>
<keyword evidence="4" id="KW-1185">Reference proteome</keyword>
<dbReference type="EMBL" id="BLLK01000038">
    <property type="protein sequence ID" value="GFH49327.1"/>
    <property type="molecule type" value="Genomic_DNA"/>
</dbReference>
<dbReference type="InterPro" id="IPR029058">
    <property type="entry name" value="AB_hydrolase_fold"/>
</dbReference>
<proteinExistence type="predicted"/>
<evidence type="ECO:0000256" key="1">
    <source>
        <dbReference type="ARBA" id="ARBA00022801"/>
    </source>
</evidence>
<reference evidence="3 4" key="1">
    <citation type="journal article" date="2021" name="Sci. Rep.">
        <title>The genome of the diatom Chaetoceros tenuissimus carries an ancient integrated fragment of an extant virus.</title>
        <authorList>
            <person name="Hongo Y."/>
            <person name="Kimura K."/>
            <person name="Takaki Y."/>
            <person name="Yoshida Y."/>
            <person name="Baba S."/>
            <person name="Kobayashi G."/>
            <person name="Nagasaki K."/>
            <person name="Hano T."/>
            <person name="Tomaru Y."/>
        </authorList>
    </citation>
    <scope>NUCLEOTIDE SEQUENCE [LARGE SCALE GENOMIC DNA]</scope>
    <source>
        <strain evidence="3 4">NIES-3715</strain>
    </source>
</reference>
<feature type="domain" description="BD-FAE-like" evidence="2">
    <location>
        <begin position="166"/>
        <end position="390"/>
    </location>
</feature>
<dbReference type="Pfam" id="PF20434">
    <property type="entry name" value="BD-FAE"/>
    <property type="match status" value="1"/>
</dbReference>
<comment type="caution">
    <text evidence="3">The sequence shown here is derived from an EMBL/GenBank/DDBJ whole genome shotgun (WGS) entry which is preliminary data.</text>
</comment>
<dbReference type="Proteomes" id="UP001054902">
    <property type="component" value="Unassembled WGS sequence"/>
</dbReference>
<dbReference type="PANTHER" id="PTHR48081:SF33">
    <property type="entry name" value="KYNURENINE FORMAMIDASE"/>
    <property type="match status" value="1"/>
</dbReference>
<dbReference type="AlphaFoldDB" id="A0AAD3CNV9"/>
<evidence type="ECO:0000313" key="3">
    <source>
        <dbReference type="EMBL" id="GFH49327.1"/>
    </source>
</evidence>
<organism evidence="3 4">
    <name type="scientific">Chaetoceros tenuissimus</name>
    <dbReference type="NCBI Taxonomy" id="426638"/>
    <lineage>
        <taxon>Eukaryota</taxon>
        <taxon>Sar</taxon>
        <taxon>Stramenopiles</taxon>
        <taxon>Ochrophyta</taxon>
        <taxon>Bacillariophyta</taxon>
        <taxon>Coscinodiscophyceae</taxon>
        <taxon>Chaetocerotophycidae</taxon>
        <taxon>Chaetocerotales</taxon>
        <taxon>Chaetocerotaceae</taxon>
        <taxon>Chaetoceros</taxon>
    </lineage>
</organism>
<dbReference type="PANTHER" id="PTHR48081">
    <property type="entry name" value="AB HYDROLASE SUPERFAMILY PROTEIN C4A8.06C"/>
    <property type="match status" value="1"/>
</dbReference>
<keyword evidence="1" id="KW-0378">Hydrolase</keyword>
<evidence type="ECO:0000259" key="2">
    <source>
        <dbReference type="Pfam" id="PF20434"/>
    </source>
</evidence>
<accession>A0AAD3CNV9</accession>
<dbReference type="SUPFAM" id="SSF53474">
    <property type="entry name" value="alpha/beta-Hydrolases"/>
    <property type="match status" value="1"/>
</dbReference>
<name>A0AAD3CNV9_9STRA</name>
<dbReference type="InterPro" id="IPR049492">
    <property type="entry name" value="BD-FAE-like_dom"/>
</dbReference>